<gene>
    <name evidence="3" type="primary">resA_2</name>
    <name evidence="3" type="ORF">AAX28_00706</name>
    <name evidence="4" type="ORF">APORC_1143</name>
</gene>
<evidence type="ECO:0000313" key="3">
    <source>
        <dbReference type="EMBL" id="OCL93164.1"/>
    </source>
</evidence>
<organism evidence="4 6">
    <name type="scientific">Arcobacter porcinus</name>
    <dbReference type="NCBI Taxonomy" id="1935204"/>
    <lineage>
        <taxon>Bacteria</taxon>
        <taxon>Pseudomonadati</taxon>
        <taxon>Campylobacterota</taxon>
        <taxon>Epsilonproteobacteria</taxon>
        <taxon>Campylobacterales</taxon>
        <taxon>Arcobacteraceae</taxon>
        <taxon>Arcobacter</taxon>
    </lineage>
</organism>
<reference evidence="3 5" key="1">
    <citation type="submission" date="2015-05" db="EMBL/GenBank/DDBJ databases">
        <authorList>
            <person name="Rovetto F."/>
            <person name="Cocolin L."/>
            <person name="Illeghems K."/>
            <person name="Van Nieuwerburgh F."/>
            <person name="Houf K."/>
        </authorList>
    </citation>
    <scope>NUCLEOTIDE SEQUENCE [LARGE SCALE GENOMIC DNA]</scope>
    <source>
        <strain evidence="3 5">117434</strain>
    </source>
</reference>
<dbReference type="PROSITE" id="PS51257">
    <property type="entry name" value="PROKAR_LIPOPROTEIN"/>
    <property type="match status" value="1"/>
</dbReference>
<dbReference type="RefSeq" id="WP_066173638.1">
    <property type="nucleotide sequence ID" value="NZ_CP036246.2"/>
</dbReference>
<feature type="chain" id="PRO_5043143710" evidence="1">
    <location>
        <begin position="24"/>
        <end position="189"/>
    </location>
</feature>
<dbReference type="InterPro" id="IPR050553">
    <property type="entry name" value="Thioredoxin_ResA/DsbE_sf"/>
</dbReference>
<dbReference type="OrthoDB" id="9813820at2"/>
<dbReference type="InterPro" id="IPR036249">
    <property type="entry name" value="Thioredoxin-like_sf"/>
</dbReference>
<sequence length="189" mass="21684">MRNLKYILFAFIAFLFIACDSGGAINSNSLAKNKINEIEAEFEPKSFVLTSSDNKKIEFSTTEIGADFKDFKDKKVVIIDIFATWCPPCIESLPMLKSIQEKNKDDLQIISVLFQDEKSVEEINDFIEEHKINYPITMGEQNQALADELNVRRVPEMFLFSKSGKFVHKFVGKVPEDELEKYLKIAIEN</sequence>
<feature type="signal peptide" evidence="1">
    <location>
        <begin position="1"/>
        <end position="23"/>
    </location>
</feature>
<dbReference type="AlphaFoldDB" id="A0A1C0AZY0"/>
<keyword evidence="5" id="KW-1185">Reference proteome</keyword>
<dbReference type="Proteomes" id="UP000093159">
    <property type="component" value="Unassembled WGS sequence"/>
</dbReference>
<reference evidence="4 6" key="3">
    <citation type="submission" date="2019-09" db="EMBL/GenBank/DDBJ databases">
        <title>Taxonomic note: a critical rebuttal of the proposed division of the genus Arcobacter into six genera, emended descriptions of Arcobacter anaerophilus and the genus Arcobacter, and an assessment of genus-level boundaries for Epsilonproteobacteria using in silico genomic comparator tools.</title>
        <authorList>
            <person name="On S.L.W."/>
            <person name="Miller W.G."/>
            <person name="Biggs P."/>
            <person name="Cornelius A."/>
            <person name="Vandamme P."/>
        </authorList>
    </citation>
    <scope>NUCLEOTIDE SEQUENCE [LARGE SCALE GENOMIC DNA]</scope>
    <source>
        <strain evidence="4 6">CCUG 56899</strain>
    </source>
</reference>
<dbReference type="PROSITE" id="PS51352">
    <property type="entry name" value="THIOREDOXIN_2"/>
    <property type="match status" value="1"/>
</dbReference>
<dbReference type="Gene3D" id="3.40.30.10">
    <property type="entry name" value="Glutaredoxin"/>
    <property type="match status" value="1"/>
</dbReference>
<dbReference type="SUPFAM" id="SSF52833">
    <property type="entry name" value="Thioredoxin-like"/>
    <property type="match status" value="1"/>
</dbReference>
<reference evidence="4 6" key="2">
    <citation type="submission" date="2019-09" db="EMBL/GenBank/DDBJ databases">
        <title>Complete genome sequencing of four Arcobacter species reveals a diverse suite of mobile elements.</title>
        <authorList>
            <person name="Miller W.G."/>
            <person name="Yee E."/>
            <person name="Bono J.L."/>
        </authorList>
    </citation>
    <scope>NUCLEOTIDE SEQUENCE [LARGE SCALE GENOMIC DNA]</scope>
    <source>
        <strain evidence="4 6">CCUG 56899</strain>
    </source>
</reference>
<accession>A0A1C0AZY0</accession>
<dbReference type="EMBL" id="LDIR01000001">
    <property type="protein sequence ID" value="OCL93164.1"/>
    <property type="molecule type" value="Genomic_DNA"/>
</dbReference>
<dbReference type="PANTHER" id="PTHR42852">
    <property type="entry name" value="THIOL:DISULFIDE INTERCHANGE PROTEIN DSBE"/>
    <property type="match status" value="1"/>
</dbReference>
<evidence type="ECO:0000313" key="5">
    <source>
        <dbReference type="Proteomes" id="UP000093159"/>
    </source>
</evidence>
<dbReference type="GO" id="GO:0016491">
    <property type="term" value="F:oxidoreductase activity"/>
    <property type="evidence" value="ECO:0007669"/>
    <property type="project" value="InterPro"/>
</dbReference>
<proteinExistence type="predicted"/>
<protein>
    <submittedName>
        <fullName evidence="4">Protein disulfide reductase, TlpA family</fullName>
    </submittedName>
    <submittedName>
        <fullName evidence="3">Thiol-disulfide oxidoreductase ResA</fullName>
    </submittedName>
</protein>
<dbReference type="KEGG" id="apoc:APORC_1143"/>
<feature type="domain" description="Thioredoxin" evidence="2">
    <location>
        <begin position="38"/>
        <end position="188"/>
    </location>
</feature>
<dbReference type="EMBL" id="CP036246">
    <property type="protein sequence ID" value="QEP40743.1"/>
    <property type="molecule type" value="Genomic_DNA"/>
</dbReference>
<name>A0A1C0AZY0_9BACT</name>
<evidence type="ECO:0000259" key="2">
    <source>
        <dbReference type="PROSITE" id="PS51352"/>
    </source>
</evidence>
<evidence type="ECO:0000313" key="4">
    <source>
        <dbReference type="EMBL" id="QEP40743.1"/>
    </source>
</evidence>
<dbReference type="CDD" id="cd02966">
    <property type="entry name" value="TlpA_like_family"/>
    <property type="match status" value="1"/>
</dbReference>
<evidence type="ECO:0000313" key="6">
    <source>
        <dbReference type="Proteomes" id="UP000322644"/>
    </source>
</evidence>
<dbReference type="Pfam" id="PF08534">
    <property type="entry name" value="Redoxin"/>
    <property type="match status" value="1"/>
</dbReference>
<keyword evidence="1" id="KW-0732">Signal</keyword>
<dbReference type="InterPro" id="IPR013766">
    <property type="entry name" value="Thioredoxin_domain"/>
</dbReference>
<evidence type="ECO:0000256" key="1">
    <source>
        <dbReference type="SAM" id="SignalP"/>
    </source>
</evidence>
<dbReference type="PANTHER" id="PTHR42852:SF17">
    <property type="entry name" value="THIOREDOXIN-LIKE PROTEIN HI_1115"/>
    <property type="match status" value="1"/>
</dbReference>
<dbReference type="InterPro" id="IPR013740">
    <property type="entry name" value="Redoxin"/>
</dbReference>
<dbReference type="Proteomes" id="UP000322644">
    <property type="component" value="Chromosome"/>
</dbReference>